<protein>
    <submittedName>
        <fullName evidence="20">Transient receptor potential cation channel subfamily v member 1</fullName>
    </submittedName>
</protein>
<dbReference type="GO" id="GO:0016787">
    <property type="term" value="F:hydrolase activity"/>
    <property type="evidence" value="ECO:0007669"/>
    <property type="project" value="UniProtKB-KW"/>
</dbReference>
<feature type="domain" description="Reverse transcriptase RNase H-like" evidence="19">
    <location>
        <begin position="163"/>
        <end position="266"/>
    </location>
</feature>
<keyword evidence="12" id="KW-0106">Calcium</keyword>
<feature type="transmembrane region" description="Helical" evidence="17">
    <location>
        <begin position="873"/>
        <end position="894"/>
    </location>
</feature>
<dbReference type="SUPFAM" id="SSF56672">
    <property type="entry name" value="DNA/RNA polymerases"/>
    <property type="match status" value="1"/>
</dbReference>
<name>A0AAV4CWJ2_9GAST</name>
<keyword evidence="9" id="KW-0677">Repeat</keyword>
<keyword evidence="20" id="KW-0675">Receptor</keyword>
<dbReference type="GO" id="GO:0098703">
    <property type="term" value="P:calcium ion import across plasma membrane"/>
    <property type="evidence" value="ECO:0007669"/>
    <property type="project" value="TreeGrafter"/>
</dbReference>
<dbReference type="EMBL" id="BLXT01007044">
    <property type="protein sequence ID" value="GFO36277.1"/>
    <property type="molecule type" value="Genomic_DNA"/>
</dbReference>
<keyword evidence="13" id="KW-0695">RNA-directed DNA polymerase</keyword>
<feature type="transmembrane region" description="Helical" evidence="17">
    <location>
        <begin position="932"/>
        <end position="957"/>
    </location>
</feature>
<evidence type="ECO:0000256" key="3">
    <source>
        <dbReference type="ARBA" id="ARBA00022475"/>
    </source>
</evidence>
<evidence type="ECO:0000256" key="17">
    <source>
        <dbReference type="SAM" id="Phobius"/>
    </source>
</evidence>
<dbReference type="GO" id="GO:0004519">
    <property type="term" value="F:endonuclease activity"/>
    <property type="evidence" value="ECO:0007669"/>
    <property type="project" value="UniProtKB-KW"/>
</dbReference>
<organism evidence="20 21">
    <name type="scientific">Plakobranchus ocellatus</name>
    <dbReference type="NCBI Taxonomy" id="259542"/>
    <lineage>
        <taxon>Eukaryota</taxon>
        <taxon>Metazoa</taxon>
        <taxon>Spiralia</taxon>
        <taxon>Lophotrochozoa</taxon>
        <taxon>Mollusca</taxon>
        <taxon>Gastropoda</taxon>
        <taxon>Heterobranchia</taxon>
        <taxon>Euthyneura</taxon>
        <taxon>Panpulmonata</taxon>
        <taxon>Sacoglossa</taxon>
        <taxon>Placobranchoidea</taxon>
        <taxon>Plakobranchidae</taxon>
        <taxon>Plakobranchus</taxon>
    </lineage>
</organism>
<dbReference type="Gene3D" id="3.30.70.270">
    <property type="match status" value="1"/>
</dbReference>
<evidence type="ECO:0000256" key="6">
    <source>
        <dbReference type="ARBA" id="ARBA00022679"/>
    </source>
</evidence>
<sequence>MTPPADIFQGMEKNQCFSKIDLSKGYWQIPVRKEDIPKTMDCHYEFLRMPFGMMNSGATLTRAVKKLLCGMVNVVDYIDDLLIHTETWEAHVKTLSELFKRLQEATFTVRPVKCLLGSRTVDFLGHSLGRGAFGLYDENVEKERAYNSLKVAVTSKPDLQLPDVNKKFVLRTDASDRGLGAALIQENEGTLFPAAYASKKLTDRERKYSVTEREALAIVWGVKEFSLYLYGTVFTLQTDHGALQILKAAKFDSPRIMRWALALQVYSFDVQYIKGSENVGAAYLSRIDRSSNVKDQKRTAMDPFDYVHTLGEIEKISSGTSLVKEFLEKFPMSFIETLCSWIQFGEKRCDMCMLMIYMLKYEQKTYLLWETSDQTVLHLAATFHSCKRLVTTILEIEPVMASAVRYGPHAGLTPLHIIISKGDIETTEACLKLMNPVDRGLTFNSLATGIRFKRTVLMGETALSAAILKFLPEGVASDSSDLLALTSLLVDAGASLDDQNSRGDTAIHTLIRYAHLYPERRNQVLEMLAELQHFMLTPATNDRNTWGRRFARKVWFQQNKEQMTALQLAATLGEHEIVCFIMELQWIYRTLHDYDGIFETNKYDITEIDTLAKIEWCKDQEKNFSQLFLEHEPLCKKIQRLFLCYDSVVARRSTPAILEVICEIDVEAACSIISTPVVRKLISAKWKRYKYWFYLWAFYYISSLFFMSAYASFKFRYVHYLSKTISIDGTNNDSISQNATESRIQPVRFAPSSLDEPTELQIAFINIGCTFALIFSLFSIYLEIVRSFVQRKPWNLLLVHHNGQYRLLLFVNALALGVDSVWFLLSPRTNHKTPMILALLSGWWFSTFFLRPFKKFSFFTVMLIKVLLGDMLRFFTIIIIALASFTMAMHLLFLNSQKLPKEFESLPYACLTMFKLMLGLTELEILEAADPAWLAVTLFVVYVLLTYVLLINSLIAMMSNTCSEIAGQKANQWKIQRLSVILFLENMMLCGLVRTAGTKNYFRKNEDGVEARYVIKDMKVHESDKKVDLGHDIRQKQFFVISKPLREEPSSSLEDLWNISDDSNDSAGKESTGRVSLAESFVMRIDKKFKRASKKVRSYSPVSADEKQDLIEGQSPSTDQVFDLAPENSVKQISEPTTPHSEQSISVHPAEISSLRQTKTHSVSSASSASPPSPSPGTPLPEGYSRLSTPLSDVLPRSSSPPSSPPLSPTSSSPLSPSSIAITQPLVMLQSTYQTTPSFELHQIPKNRTASIEFRKSEISRGLTPECNTPPSEETRLSTVLPGKDESEETEIATVYARQVESEETYFATVHAGKDKTEKTLCSRMDGTEEIQIAIVCRDDRASLESQKLEEEAQILRLSEDEITSCKINDEARMSLQSIKYIDELNDSEKAISPRSTSSDRLISAIENKYVLATDSDKETIEISDDKAPIAEDNEAVFLQRNRNIITNVNDNGDRNIITNIEDRDAEIAGFDAASADADSPGAVSSKTGVGERDKNARGVITHSASLERDPKWLALLESIRNLDKQKRQTSRQKRRPSQSNASSIDVRKRRNAFIKGLGASYDTRDADA</sequence>
<dbReference type="Pfam" id="PF17917">
    <property type="entry name" value="RT_RNaseH"/>
    <property type="match status" value="1"/>
</dbReference>
<feature type="transmembrane region" description="Helical" evidence="17">
    <location>
        <begin position="906"/>
        <end position="926"/>
    </location>
</feature>
<dbReference type="CDD" id="cd09274">
    <property type="entry name" value="RNase_HI_RT_Ty3"/>
    <property type="match status" value="1"/>
</dbReference>
<feature type="compositionally biased region" description="Low complexity" evidence="16">
    <location>
        <begin position="1190"/>
        <end position="1201"/>
    </location>
</feature>
<feature type="transmembrane region" description="Helical" evidence="17">
    <location>
        <begin position="691"/>
        <end position="713"/>
    </location>
</feature>
<feature type="compositionally biased region" description="Low complexity" evidence="16">
    <location>
        <begin position="1209"/>
        <end position="1218"/>
    </location>
</feature>
<keyword evidence="6" id="KW-0808">Transferase</keyword>
<keyword evidence="5" id="KW-0107">Calcium channel</keyword>
<feature type="region of interest" description="Disordered" evidence="16">
    <location>
        <begin position="1095"/>
        <end position="1121"/>
    </location>
</feature>
<keyword evidence="2" id="KW-0813">Transport</keyword>
<dbReference type="Gene3D" id="3.10.10.10">
    <property type="entry name" value="HIV Type 1 Reverse Transcriptase, subunit A, domain 1"/>
    <property type="match status" value="1"/>
</dbReference>
<feature type="transmembrane region" description="Helical" evidence="17">
    <location>
        <begin position="804"/>
        <end position="824"/>
    </location>
</feature>
<feature type="transmembrane region" description="Helical" evidence="17">
    <location>
        <begin position="836"/>
        <end position="853"/>
    </location>
</feature>
<feature type="compositionally biased region" description="Low complexity" evidence="16">
    <location>
        <begin position="1472"/>
        <end position="1486"/>
    </location>
</feature>
<dbReference type="Gene3D" id="3.10.20.370">
    <property type="match status" value="1"/>
</dbReference>
<dbReference type="GO" id="GO:0005886">
    <property type="term" value="C:plasma membrane"/>
    <property type="evidence" value="ECO:0007669"/>
    <property type="project" value="UniProtKB-SubCell"/>
</dbReference>
<dbReference type="FunFam" id="3.10.20.370:FF:000001">
    <property type="entry name" value="Retrovirus-related Pol polyprotein from transposon 17.6-like protein"/>
    <property type="match status" value="1"/>
</dbReference>
<feature type="compositionally biased region" description="Basic residues" evidence="16">
    <location>
        <begin position="1528"/>
        <end position="1537"/>
    </location>
</feature>
<dbReference type="InterPro" id="IPR043128">
    <property type="entry name" value="Rev_trsase/Diguanyl_cyclase"/>
</dbReference>
<evidence type="ECO:0000256" key="9">
    <source>
        <dbReference type="ARBA" id="ARBA00022737"/>
    </source>
</evidence>
<evidence type="ECO:0000256" key="10">
    <source>
        <dbReference type="ARBA" id="ARBA00022759"/>
    </source>
</evidence>
<dbReference type="InterPro" id="IPR024862">
    <property type="entry name" value="TRPV"/>
</dbReference>
<feature type="transmembrane region" description="Helical" evidence="17">
    <location>
        <begin position="978"/>
        <end position="997"/>
    </location>
</feature>
<keyword evidence="7" id="KW-0548">Nucleotidyltransferase</keyword>
<evidence type="ECO:0000256" key="16">
    <source>
        <dbReference type="SAM" id="MobiDB-lite"/>
    </source>
</evidence>
<feature type="region of interest" description="Disordered" evidence="16">
    <location>
        <begin position="1155"/>
        <end position="1218"/>
    </location>
</feature>
<keyword evidence="11" id="KW-0378">Hydrolase</keyword>
<keyword evidence="8" id="KW-0540">Nuclease</keyword>
<evidence type="ECO:0000256" key="5">
    <source>
        <dbReference type="ARBA" id="ARBA00022673"/>
    </source>
</evidence>
<evidence type="ECO:0000256" key="15">
    <source>
        <dbReference type="ARBA" id="ARBA00023303"/>
    </source>
</evidence>
<evidence type="ECO:0000313" key="20">
    <source>
        <dbReference type="EMBL" id="GFO36277.1"/>
    </source>
</evidence>
<keyword evidence="15" id="KW-0407">Ion channel</keyword>
<evidence type="ECO:0000256" key="14">
    <source>
        <dbReference type="ARBA" id="ARBA00023065"/>
    </source>
</evidence>
<dbReference type="PANTHER" id="PTHR10582:SF2">
    <property type="entry name" value="INACTIVE"/>
    <property type="match status" value="1"/>
</dbReference>
<feature type="domain" description="Reverse transcriptase" evidence="18">
    <location>
        <begin position="11"/>
        <end position="127"/>
    </location>
</feature>
<dbReference type="InterPro" id="IPR002110">
    <property type="entry name" value="Ankyrin_rpt"/>
</dbReference>
<dbReference type="PANTHER" id="PTHR10582">
    <property type="entry name" value="TRANSIENT RECEPTOR POTENTIAL ION CHANNEL PROTEIN"/>
    <property type="match status" value="1"/>
</dbReference>
<feature type="region of interest" description="Disordered" evidence="16">
    <location>
        <begin position="1256"/>
        <end position="1278"/>
    </location>
</feature>
<keyword evidence="10" id="KW-0255">Endonuclease</keyword>
<gene>
    <name evidence="20" type="ORF">PoB_006278200</name>
</gene>
<keyword evidence="21" id="KW-1185">Reference proteome</keyword>
<comment type="subcellular location">
    <subcellularLocation>
        <location evidence="1">Cell membrane</location>
        <topology evidence="1">Multi-pass membrane protein</topology>
    </subcellularLocation>
</comment>
<comment type="caution">
    <text evidence="20">The sequence shown here is derived from an EMBL/GenBank/DDBJ whole genome shotgun (WGS) entry which is preliminary data.</text>
</comment>
<feature type="region of interest" description="Disordered" evidence="16">
    <location>
        <begin position="1472"/>
        <end position="1494"/>
    </location>
</feature>
<evidence type="ECO:0000256" key="8">
    <source>
        <dbReference type="ARBA" id="ARBA00022722"/>
    </source>
</evidence>
<feature type="transmembrane region" description="Helical" evidence="17">
    <location>
        <begin position="762"/>
        <end position="784"/>
    </location>
</feature>
<dbReference type="SUPFAM" id="SSF48403">
    <property type="entry name" value="Ankyrin repeat"/>
    <property type="match status" value="1"/>
</dbReference>
<evidence type="ECO:0000259" key="18">
    <source>
        <dbReference type="Pfam" id="PF00078"/>
    </source>
</evidence>
<keyword evidence="3" id="KW-1003">Cell membrane</keyword>
<dbReference type="SMART" id="SM00248">
    <property type="entry name" value="ANK"/>
    <property type="match status" value="4"/>
</dbReference>
<keyword evidence="17" id="KW-0812">Transmembrane</keyword>
<dbReference type="GO" id="GO:0005262">
    <property type="term" value="F:calcium channel activity"/>
    <property type="evidence" value="ECO:0007669"/>
    <property type="project" value="UniProtKB-KW"/>
</dbReference>
<evidence type="ECO:0000256" key="2">
    <source>
        <dbReference type="ARBA" id="ARBA00022448"/>
    </source>
</evidence>
<evidence type="ECO:0000256" key="12">
    <source>
        <dbReference type="ARBA" id="ARBA00022837"/>
    </source>
</evidence>
<keyword evidence="4" id="KW-0109">Calcium transport</keyword>
<accession>A0AAV4CWJ2</accession>
<keyword evidence="17" id="KW-1133">Transmembrane helix</keyword>
<evidence type="ECO:0000256" key="4">
    <source>
        <dbReference type="ARBA" id="ARBA00022568"/>
    </source>
</evidence>
<dbReference type="Gene3D" id="1.25.40.20">
    <property type="entry name" value="Ankyrin repeat-containing domain"/>
    <property type="match status" value="1"/>
</dbReference>
<evidence type="ECO:0000256" key="13">
    <source>
        <dbReference type="ARBA" id="ARBA00022918"/>
    </source>
</evidence>
<evidence type="ECO:0000313" key="21">
    <source>
        <dbReference type="Proteomes" id="UP000735302"/>
    </source>
</evidence>
<dbReference type="InterPro" id="IPR041373">
    <property type="entry name" value="RT_RNaseH"/>
</dbReference>
<dbReference type="Pfam" id="PF00078">
    <property type="entry name" value="RVT_1"/>
    <property type="match status" value="1"/>
</dbReference>
<evidence type="ECO:0000256" key="11">
    <source>
        <dbReference type="ARBA" id="ARBA00022801"/>
    </source>
</evidence>
<evidence type="ECO:0000256" key="7">
    <source>
        <dbReference type="ARBA" id="ARBA00022695"/>
    </source>
</evidence>
<dbReference type="CDD" id="cd01647">
    <property type="entry name" value="RT_LTR"/>
    <property type="match status" value="1"/>
</dbReference>
<evidence type="ECO:0000256" key="1">
    <source>
        <dbReference type="ARBA" id="ARBA00004651"/>
    </source>
</evidence>
<dbReference type="InterPro" id="IPR043502">
    <property type="entry name" value="DNA/RNA_pol_sf"/>
</dbReference>
<dbReference type="Gene3D" id="1.10.287.70">
    <property type="match status" value="1"/>
</dbReference>
<dbReference type="GO" id="GO:0003964">
    <property type="term" value="F:RNA-directed DNA polymerase activity"/>
    <property type="evidence" value="ECO:0007669"/>
    <property type="project" value="UniProtKB-KW"/>
</dbReference>
<evidence type="ECO:0000259" key="19">
    <source>
        <dbReference type="Pfam" id="PF17917"/>
    </source>
</evidence>
<dbReference type="InterPro" id="IPR000477">
    <property type="entry name" value="RT_dom"/>
</dbReference>
<keyword evidence="17" id="KW-0472">Membrane</keyword>
<keyword evidence="14" id="KW-0406">Ion transport</keyword>
<feature type="region of interest" description="Disordered" evidence="16">
    <location>
        <begin position="1524"/>
        <end position="1549"/>
    </location>
</feature>
<dbReference type="InterPro" id="IPR036770">
    <property type="entry name" value="Ankyrin_rpt-contain_sf"/>
</dbReference>
<dbReference type="Proteomes" id="UP000735302">
    <property type="component" value="Unassembled WGS sequence"/>
</dbReference>
<proteinExistence type="predicted"/>
<reference evidence="20 21" key="1">
    <citation type="journal article" date="2021" name="Elife">
        <title>Chloroplast acquisition without the gene transfer in kleptoplastic sea slugs, Plakobranchus ocellatus.</title>
        <authorList>
            <person name="Maeda T."/>
            <person name="Takahashi S."/>
            <person name="Yoshida T."/>
            <person name="Shimamura S."/>
            <person name="Takaki Y."/>
            <person name="Nagai Y."/>
            <person name="Toyoda A."/>
            <person name="Suzuki Y."/>
            <person name="Arimoto A."/>
            <person name="Ishii H."/>
            <person name="Satoh N."/>
            <person name="Nishiyama T."/>
            <person name="Hasebe M."/>
            <person name="Maruyama T."/>
            <person name="Minagawa J."/>
            <person name="Obokata J."/>
            <person name="Shigenobu S."/>
        </authorList>
    </citation>
    <scope>NUCLEOTIDE SEQUENCE [LARGE SCALE GENOMIC DNA]</scope>
</reference>